<evidence type="ECO:0000313" key="2">
    <source>
        <dbReference type="EMBL" id="KAJ9599607.1"/>
    </source>
</evidence>
<reference evidence="2" key="1">
    <citation type="journal article" date="2023" name="IScience">
        <title>Live-bearing cockroach genome reveals convergent evolutionary mechanisms linked to viviparity in insects and beyond.</title>
        <authorList>
            <person name="Fouks B."/>
            <person name="Harrison M.C."/>
            <person name="Mikhailova A.A."/>
            <person name="Marchal E."/>
            <person name="English S."/>
            <person name="Carruthers M."/>
            <person name="Jennings E.C."/>
            <person name="Chiamaka E.L."/>
            <person name="Frigard R.A."/>
            <person name="Pippel M."/>
            <person name="Attardo G.M."/>
            <person name="Benoit J.B."/>
            <person name="Bornberg-Bauer E."/>
            <person name="Tobe S.S."/>
        </authorList>
    </citation>
    <scope>NUCLEOTIDE SEQUENCE</scope>
    <source>
        <strain evidence="2">Stay&amp;Tobe</strain>
    </source>
</reference>
<dbReference type="InterPro" id="IPR001251">
    <property type="entry name" value="CRAL-TRIO_dom"/>
</dbReference>
<dbReference type="PRINTS" id="PR00180">
    <property type="entry name" value="CRETINALDHBP"/>
</dbReference>
<dbReference type="GO" id="GO:1902936">
    <property type="term" value="F:phosphatidylinositol bisphosphate binding"/>
    <property type="evidence" value="ECO:0007669"/>
    <property type="project" value="TreeGrafter"/>
</dbReference>
<protein>
    <recommendedName>
        <fullName evidence="1">CRAL-TRIO domain-containing protein</fullName>
    </recommendedName>
</protein>
<proteinExistence type="predicted"/>
<evidence type="ECO:0000313" key="3">
    <source>
        <dbReference type="Proteomes" id="UP001233999"/>
    </source>
</evidence>
<dbReference type="Gene3D" id="3.40.525.10">
    <property type="entry name" value="CRAL-TRIO lipid binding domain"/>
    <property type="match status" value="1"/>
</dbReference>
<gene>
    <name evidence="2" type="ORF">L9F63_009924</name>
</gene>
<dbReference type="PROSITE" id="PS50191">
    <property type="entry name" value="CRAL_TRIO"/>
    <property type="match status" value="1"/>
</dbReference>
<dbReference type="GO" id="GO:0016020">
    <property type="term" value="C:membrane"/>
    <property type="evidence" value="ECO:0007669"/>
    <property type="project" value="TreeGrafter"/>
</dbReference>
<dbReference type="EMBL" id="JASPKZ010000793">
    <property type="protein sequence ID" value="KAJ9599607.1"/>
    <property type="molecule type" value="Genomic_DNA"/>
</dbReference>
<feature type="domain" description="CRAL-TRIO" evidence="1">
    <location>
        <begin position="103"/>
        <end position="265"/>
    </location>
</feature>
<comment type="caution">
    <text evidence="2">The sequence shown here is derived from an EMBL/GenBank/DDBJ whole genome shotgun (WGS) entry which is preliminary data.</text>
</comment>
<organism evidence="2 3">
    <name type="scientific">Diploptera punctata</name>
    <name type="common">Pacific beetle cockroach</name>
    <dbReference type="NCBI Taxonomy" id="6984"/>
    <lineage>
        <taxon>Eukaryota</taxon>
        <taxon>Metazoa</taxon>
        <taxon>Ecdysozoa</taxon>
        <taxon>Arthropoda</taxon>
        <taxon>Hexapoda</taxon>
        <taxon>Insecta</taxon>
        <taxon>Pterygota</taxon>
        <taxon>Neoptera</taxon>
        <taxon>Polyneoptera</taxon>
        <taxon>Dictyoptera</taxon>
        <taxon>Blattodea</taxon>
        <taxon>Blaberoidea</taxon>
        <taxon>Blaberidae</taxon>
        <taxon>Diplopterinae</taxon>
        <taxon>Diploptera</taxon>
    </lineage>
</organism>
<keyword evidence="3" id="KW-1185">Reference proteome</keyword>
<name>A0AAD8ES18_DIPPU</name>
<dbReference type="Proteomes" id="UP001233999">
    <property type="component" value="Unassembled WGS sequence"/>
</dbReference>
<dbReference type="CDD" id="cd00170">
    <property type="entry name" value="SEC14"/>
    <property type="match status" value="1"/>
</dbReference>
<dbReference type="PANTHER" id="PTHR10174:SF224">
    <property type="entry name" value="RETINOL-BINDING PROTEIN PINTA"/>
    <property type="match status" value="1"/>
</dbReference>
<dbReference type="PANTHER" id="PTHR10174">
    <property type="entry name" value="ALPHA-TOCOPHEROL TRANSFER PROTEIN-RELATED"/>
    <property type="match status" value="1"/>
</dbReference>
<evidence type="ECO:0000259" key="1">
    <source>
        <dbReference type="PROSITE" id="PS50191"/>
    </source>
</evidence>
<dbReference type="SMART" id="SM00516">
    <property type="entry name" value="SEC14"/>
    <property type="match status" value="1"/>
</dbReference>
<dbReference type="InterPro" id="IPR036273">
    <property type="entry name" value="CRAL/TRIO_N_dom_sf"/>
</dbReference>
<dbReference type="Pfam" id="PF00650">
    <property type="entry name" value="CRAL_TRIO"/>
    <property type="match status" value="1"/>
</dbReference>
<reference evidence="2" key="2">
    <citation type="submission" date="2023-05" db="EMBL/GenBank/DDBJ databases">
        <authorList>
            <person name="Fouks B."/>
        </authorList>
    </citation>
    <scope>NUCLEOTIDE SEQUENCE</scope>
    <source>
        <strain evidence="2">Stay&amp;Tobe</strain>
        <tissue evidence="2">Testes</tissue>
    </source>
</reference>
<dbReference type="Gene3D" id="1.10.8.20">
    <property type="entry name" value="N-terminal domain of phosphatidylinositol transfer protein sec14p"/>
    <property type="match status" value="1"/>
</dbReference>
<dbReference type="InterPro" id="IPR036865">
    <property type="entry name" value="CRAL-TRIO_dom_sf"/>
</dbReference>
<dbReference type="SUPFAM" id="SSF46938">
    <property type="entry name" value="CRAL/TRIO N-terminal domain"/>
    <property type="match status" value="1"/>
</dbReference>
<sequence length="317" mass="37048">MLGENTSYKAAMTLYGPKKKELELVLTEINENQETLEQNISILRNWLACQPHLPNCIDDQIVRVFLRGCKHNVERTKRKIESYFTGRIAVPELFSNRDPCSSEIKMAARNLNIYLLPELTPEGCRVTIHSLKNVEIDQLDIQAIIKYIMMIADIRVMEETPISGDIFVFDIQDVTLAHCTKMTSAINLLRKTLILAQEAYPQRLKEIHILNAPSFIEWILNIFRSLMKEKMRNRFHVHTNYETLTDYVPQTILPNEYGGNGKTAQEYHDNWLKKLESYQEWFNKQESVKINEKRQPHYKTSNDMFGYEGAFRSLNID</sequence>
<dbReference type="AlphaFoldDB" id="A0AAD8ES18"/>
<dbReference type="SUPFAM" id="SSF52087">
    <property type="entry name" value="CRAL/TRIO domain"/>
    <property type="match status" value="1"/>
</dbReference>
<accession>A0AAD8ES18</accession>